<keyword evidence="2" id="KW-1185">Reference proteome</keyword>
<dbReference type="Proteomes" id="UP000000311">
    <property type="component" value="Unassembled WGS sequence"/>
</dbReference>
<dbReference type="AlphaFoldDB" id="E2AZG0"/>
<dbReference type="EMBL" id="GL444207">
    <property type="protein sequence ID" value="EFN61199.1"/>
    <property type="molecule type" value="Genomic_DNA"/>
</dbReference>
<sequence length="234" mass="27166">MINANEINVKEFVSPLRNSEKNLPNETKNLNEKIVRSYKKNIFAASIFFTTLAQVMKNLRSHFLALLKYSKTITIDSIKRQTKILINHRLNFKDICLKQVYEKIKEIMHFTLIILLTPKCMIEQACNIDENSLHGPSQTGEKIISYWLDDANDKSQKLLMKVREIKKKTSVTFEDVILTAFSASVQRYHLRINRPAPDSLTTVLPIRMTMPDEDITFDNHLTSLPVGWWIILTE</sequence>
<name>E2AZG0_CAMFO</name>
<organism evidence="2">
    <name type="scientific">Camponotus floridanus</name>
    <name type="common">Florida carpenter ant</name>
    <dbReference type="NCBI Taxonomy" id="104421"/>
    <lineage>
        <taxon>Eukaryota</taxon>
        <taxon>Metazoa</taxon>
        <taxon>Ecdysozoa</taxon>
        <taxon>Arthropoda</taxon>
        <taxon>Hexapoda</taxon>
        <taxon>Insecta</taxon>
        <taxon>Pterygota</taxon>
        <taxon>Neoptera</taxon>
        <taxon>Endopterygota</taxon>
        <taxon>Hymenoptera</taxon>
        <taxon>Apocrita</taxon>
        <taxon>Aculeata</taxon>
        <taxon>Formicoidea</taxon>
        <taxon>Formicidae</taxon>
        <taxon>Formicinae</taxon>
        <taxon>Camponotus</taxon>
    </lineage>
</organism>
<accession>E2AZG0</accession>
<reference evidence="1 2" key="1">
    <citation type="journal article" date="2010" name="Science">
        <title>Genomic comparison of the ants Camponotus floridanus and Harpegnathos saltator.</title>
        <authorList>
            <person name="Bonasio R."/>
            <person name="Zhang G."/>
            <person name="Ye C."/>
            <person name="Mutti N.S."/>
            <person name="Fang X."/>
            <person name="Qin N."/>
            <person name="Donahue G."/>
            <person name="Yang P."/>
            <person name="Li Q."/>
            <person name="Li C."/>
            <person name="Zhang P."/>
            <person name="Huang Z."/>
            <person name="Berger S.L."/>
            <person name="Reinberg D."/>
            <person name="Wang J."/>
            <person name="Liebig J."/>
        </authorList>
    </citation>
    <scope>NUCLEOTIDE SEQUENCE [LARGE SCALE GENOMIC DNA]</scope>
    <source>
        <strain evidence="2">C129</strain>
    </source>
</reference>
<gene>
    <name evidence="1" type="ORF">EAG_12758</name>
</gene>
<dbReference type="InParanoid" id="E2AZG0"/>
<proteinExistence type="predicted"/>
<evidence type="ECO:0000313" key="2">
    <source>
        <dbReference type="Proteomes" id="UP000000311"/>
    </source>
</evidence>
<evidence type="ECO:0000313" key="1">
    <source>
        <dbReference type="EMBL" id="EFN61199.1"/>
    </source>
</evidence>
<dbReference type="OrthoDB" id="619536at2759"/>
<protein>
    <submittedName>
        <fullName evidence="1">Uncharacterized protein</fullName>
    </submittedName>
</protein>